<dbReference type="eggNOG" id="COG0604">
    <property type="taxonomic scope" value="Bacteria"/>
</dbReference>
<dbReference type="EMBL" id="AYXT01000014">
    <property type="protein sequence ID" value="ETF00561.1"/>
    <property type="molecule type" value="Genomic_DNA"/>
</dbReference>
<dbReference type="OrthoDB" id="4190732at2"/>
<dbReference type="RefSeq" id="WP_024007419.1">
    <property type="nucleotide sequence ID" value="NZ_KI650983.1"/>
</dbReference>
<dbReference type="SUPFAM" id="SSF50129">
    <property type="entry name" value="GroES-like"/>
    <property type="match status" value="1"/>
</dbReference>
<gene>
    <name evidence="1" type="ORF">W822_22575</name>
</gene>
<dbReference type="Proteomes" id="UP000018733">
    <property type="component" value="Unassembled WGS sequence"/>
</dbReference>
<evidence type="ECO:0000313" key="2">
    <source>
        <dbReference type="Proteomes" id="UP000018733"/>
    </source>
</evidence>
<protein>
    <submittedName>
        <fullName evidence="1">Uncharacterized protein</fullName>
    </submittedName>
</protein>
<organism evidence="1 2">
    <name type="scientific">Advenella kashmirensis W13003</name>
    <dbReference type="NCBI Taxonomy" id="1424334"/>
    <lineage>
        <taxon>Bacteria</taxon>
        <taxon>Pseudomonadati</taxon>
        <taxon>Pseudomonadota</taxon>
        <taxon>Betaproteobacteria</taxon>
        <taxon>Burkholderiales</taxon>
        <taxon>Alcaligenaceae</taxon>
    </lineage>
</organism>
<reference evidence="1 2" key="1">
    <citation type="journal article" date="2014" name="Genome Announc.">
        <title>Draft Genome Sequence of Advenella kashmirensis Strain W13003, a Polycyclic Aromatic Hydrocarbon-Degrading Bacterium.</title>
        <authorList>
            <person name="Wang X."/>
            <person name="Jin D."/>
            <person name="Zhou L."/>
            <person name="Wu L."/>
            <person name="An W."/>
            <person name="Zhao L."/>
        </authorList>
    </citation>
    <scope>NUCLEOTIDE SEQUENCE [LARGE SCALE GENOMIC DNA]</scope>
    <source>
        <strain evidence="1 2">W13003</strain>
    </source>
</reference>
<keyword evidence="2" id="KW-1185">Reference proteome</keyword>
<dbReference type="Gene3D" id="3.90.180.10">
    <property type="entry name" value="Medium-chain alcohol dehydrogenases, catalytic domain"/>
    <property type="match status" value="1"/>
</dbReference>
<proteinExistence type="predicted"/>
<dbReference type="STRING" id="1424334.W822_22575"/>
<sequence length="120" mass="12427">MNAATYNQPGDLPVLNLLKAADLIGANNKLLINMEALNVEEGDLLDRKRTACSALQDVIGCAAAGEILKVGNGVGGNVIGEKATTFVFTGFYVSLCAAPLCCRHRHLAPAGEPRSVSCGG</sequence>
<evidence type="ECO:0000313" key="1">
    <source>
        <dbReference type="EMBL" id="ETF00561.1"/>
    </source>
</evidence>
<dbReference type="AlphaFoldDB" id="V8QKU8"/>
<dbReference type="InterPro" id="IPR011032">
    <property type="entry name" value="GroES-like_sf"/>
</dbReference>
<dbReference type="HOGENOM" id="CLU_2044702_0_0_4"/>
<name>V8QKU8_9BURK</name>
<accession>V8QKU8</accession>
<comment type="caution">
    <text evidence="1">The sequence shown here is derived from an EMBL/GenBank/DDBJ whole genome shotgun (WGS) entry which is preliminary data.</text>
</comment>